<name>A0ACC1BCB9_9ROSI</name>
<reference evidence="2" key="1">
    <citation type="journal article" date="2023" name="G3 (Bethesda)">
        <title>Genome assembly and association tests identify interacting loci associated with vigor, precocity, and sex in interspecific pistachio rootstocks.</title>
        <authorList>
            <person name="Palmer W."/>
            <person name="Jacygrad E."/>
            <person name="Sagayaradj S."/>
            <person name="Cavanaugh K."/>
            <person name="Han R."/>
            <person name="Bertier L."/>
            <person name="Beede B."/>
            <person name="Kafkas S."/>
            <person name="Golino D."/>
            <person name="Preece J."/>
            <person name="Michelmore R."/>
        </authorList>
    </citation>
    <scope>NUCLEOTIDE SEQUENCE [LARGE SCALE GENOMIC DNA]</scope>
</reference>
<organism evidence="1 2">
    <name type="scientific">Pistacia atlantica</name>
    <dbReference type="NCBI Taxonomy" id="434234"/>
    <lineage>
        <taxon>Eukaryota</taxon>
        <taxon>Viridiplantae</taxon>
        <taxon>Streptophyta</taxon>
        <taxon>Embryophyta</taxon>
        <taxon>Tracheophyta</taxon>
        <taxon>Spermatophyta</taxon>
        <taxon>Magnoliopsida</taxon>
        <taxon>eudicotyledons</taxon>
        <taxon>Gunneridae</taxon>
        <taxon>Pentapetalae</taxon>
        <taxon>rosids</taxon>
        <taxon>malvids</taxon>
        <taxon>Sapindales</taxon>
        <taxon>Anacardiaceae</taxon>
        <taxon>Pistacia</taxon>
    </lineage>
</organism>
<comment type="caution">
    <text evidence="1">The sequence shown here is derived from an EMBL/GenBank/DDBJ whole genome shotgun (WGS) entry which is preliminary data.</text>
</comment>
<gene>
    <name evidence="1" type="ORF">Patl1_28641</name>
</gene>
<protein>
    <submittedName>
        <fullName evidence="1">Uncharacterized protein</fullName>
    </submittedName>
</protein>
<evidence type="ECO:0000313" key="2">
    <source>
        <dbReference type="Proteomes" id="UP001164250"/>
    </source>
</evidence>
<proteinExistence type="predicted"/>
<dbReference type="EMBL" id="CM047901">
    <property type="protein sequence ID" value="KAJ0096599.1"/>
    <property type="molecule type" value="Genomic_DNA"/>
</dbReference>
<keyword evidence="2" id="KW-1185">Reference proteome</keyword>
<accession>A0ACC1BCB9</accession>
<dbReference type="Proteomes" id="UP001164250">
    <property type="component" value="Chromosome 5"/>
</dbReference>
<sequence>MYSLNLPNSLLDRQGMAEKLSRTAEGDNPSSSTFDGTGIINADVEKRFPNVLLFCSEKCDRILKGNLH</sequence>
<evidence type="ECO:0000313" key="1">
    <source>
        <dbReference type="EMBL" id="KAJ0096599.1"/>
    </source>
</evidence>